<dbReference type="InterPro" id="IPR010197">
    <property type="entry name" value="OSBS/NAAAR"/>
</dbReference>
<dbReference type="KEGG" id="abac:LuPra_01243"/>
<keyword evidence="4 8" id="KW-0456">Lyase</keyword>
<dbReference type="SMART" id="SM00922">
    <property type="entry name" value="MR_MLE"/>
    <property type="match status" value="1"/>
</dbReference>
<sequence>MTLAGTSSPTRTLAAAAPVRLSSIDIRLISLTLVRPFETSFGRMDARVVPLVRMEADGVEGWGEIVADDQPLFSAETITTARHVLVDCFIPALLSRPLSSVEDVAAALRRFKGHQMAKAGLELAFMDLAARSRDLSIRTAIGGTRDRVPVGVSLGIEKTIPTLVDQVLAHVAQGYQRIKLKVKPGWDVDVVRAVRDAYPTGLLSVDANTAYTLADAEHLRQLDAFDLLMIEQPLAHDDMVDHAALQRGLRTDICLDESIVHARAAAHALALGSCRLINIKIGRVGGYTEALGIHDTCQAHGAPVWCGGMLECGIGRAHNLALASLPNFSLPGDISASKRYWARDVITKPFEVAADGTVEVPTGPGIGVDIDHAFLDEITIEQRQFRAP</sequence>
<protein>
    <recommendedName>
        <fullName evidence="5 6">o-succinylbenzoate synthase</fullName>
        <ecNumber evidence="5 6">4.2.1.113</ecNumber>
    </recommendedName>
</protein>
<keyword evidence="2" id="KW-0479">Metal-binding</keyword>
<dbReference type="InterPro" id="IPR013342">
    <property type="entry name" value="Mandelate_racemase_C"/>
</dbReference>
<gene>
    <name evidence="8" type="primary">menC</name>
    <name evidence="8" type="ORF">LuPra_01243</name>
</gene>
<evidence type="ECO:0000256" key="3">
    <source>
        <dbReference type="ARBA" id="ARBA00022842"/>
    </source>
</evidence>
<evidence type="ECO:0000256" key="4">
    <source>
        <dbReference type="ARBA" id="ARBA00023239"/>
    </source>
</evidence>
<dbReference type="RefSeq" id="WP_110169924.1">
    <property type="nucleotide sequence ID" value="NZ_CP015136.1"/>
</dbReference>
<dbReference type="UniPathway" id="UPA01057">
    <property type="reaction ID" value="UER00165"/>
</dbReference>
<dbReference type="NCBIfam" id="TIGR01928">
    <property type="entry name" value="menC_lowGC_arch"/>
    <property type="match status" value="1"/>
</dbReference>
<dbReference type="InterPro" id="IPR029017">
    <property type="entry name" value="Enolase-like_N"/>
</dbReference>
<dbReference type="GO" id="GO:0016854">
    <property type="term" value="F:racemase and epimerase activity"/>
    <property type="evidence" value="ECO:0007669"/>
    <property type="project" value="UniProtKB-ARBA"/>
</dbReference>
<keyword evidence="3" id="KW-0460">Magnesium</keyword>
<dbReference type="SUPFAM" id="SSF51604">
    <property type="entry name" value="Enolase C-terminal domain-like"/>
    <property type="match status" value="1"/>
</dbReference>
<proteinExistence type="predicted"/>
<dbReference type="AlphaFoldDB" id="A0A143PHP4"/>
<feature type="domain" description="Mandelate racemase/muconate lactonizing enzyme C-terminal" evidence="7">
    <location>
        <begin position="160"/>
        <end position="252"/>
    </location>
</feature>
<evidence type="ECO:0000259" key="7">
    <source>
        <dbReference type="SMART" id="SM00922"/>
    </source>
</evidence>
<dbReference type="UniPathway" id="UPA00079"/>
<dbReference type="Gene3D" id="3.20.20.120">
    <property type="entry name" value="Enolase-like C-terminal domain"/>
    <property type="match status" value="1"/>
</dbReference>
<accession>A0A143PHP4</accession>
<dbReference type="SUPFAM" id="SSF54826">
    <property type="entry name" value="Enolase N-terminal domain-like"/>
    <property type="match status" value="1"/>
</dbReference>
<evidence type="ECO:0000256" key="2">
    <source>
        <dbReference type="ARBA" id="ARBA00022723"/>
    </source>
</evidence>
<dbReference type="InterPro" id="IPR013341">
    <property type="entry name" value="Mandelate_racemase_N_dom"/>
</dbReference>
<dbReference type="PANTHER" id="PTHR48073:SF5">
    <property type="entry name" value="O-SUCCINYLBENZOATE SYNTHASE"/>
    <property type="match status" value="1"/>
</dbReference>
<dbReference type="EMBL" id="CP015136">
    <property type="protein sequence ID" value="AMY08055.1"/>
    <property type="molecule type" value="Genomic_DNA"/>
</dbReference>
<reference evidence="9" key="2">
    <citation type="submission" date="2016-04" db="EMBL/GenBank/DDBJ databases">
        <title>First Complete Genome Sequence of a Subdivision 6 Acidobacterium.</title>
        <authorList>
            <person name="Huang S."/>
            <person name="Vieira S."/>
            <person name="Bunk B."/>
            <person name="Riedel T."/>
            <person name="Sproeer C."/>
            <person name="Overmann J."/>
        </authorList>
    </citation>
    <scope>NUCLEOTIDE SEQUENCE [LARGE SCALE GENOMIC DNA]</scope>
    <source>
        <strain evidence="9">DSM 100886 HEG_-6_39</strain>
    </source>
</reference>
<name>A0A143PHP4_LUTPR</name>
<dbReference type="SFLD" id="SFLDS00001">
    <property type="entry name" value="Enolase"/>
    <property type="match status" value="1"/>
</dbReference>
<dbReference type="Pfam" id="PF02746">
    <property type="entry name" value="MR_MLE_N"/>
    <property type="match status" value="1"/>
</dbReference>
<comment type="cofactor">
    <cofactor evidence="1">
        <name>a divalent metal cation</name>
        <dbReference type="ChEBI" id="CHEBI:60240"/>
    </cofactor>
</comment>
<dbReference type="GO" id="GO:0009234">
    <property type="term" value="P:menaquinone biosynthetic process"/>
    <property type="evidence" value="ECO:0007669"/>
    <property type="project" value="UniProtKB-UniRule"/>
</dbReference>
<evidence type="ECO:0000256" key="1">
    <source>
        <dbReference type="ARBA" id="ARBA00001968"/>
    </source>
</evidence>
<organism evidence="8 9">
    <name type="scientific">Luteitalea pratensis</name>
    <dbReference type="NCBI Taxonomy" id="1855912"/>
    <lineage>
        <taxon>Bacteria</taxon>
        <taxon>Pseudomonadati</taxon>
        <taxon>Acidobacteriota</taxon>
        <taxon>Vicinamibacteria</taxon>
        <taxon>Vicinamibacterales</taxon>
        <taxon>Vicinamibacteraceae</taxon>
        <taxon>Luteitalea</taxon>
    </lineage>
</organism>
<dbReference type="SFLD" id="SFLDF00009">
    <property type="entry name" value="o-succinylbenzoate_synthase"/>
    <property type="match status" value="1"/>
</dbReference>
<dbReference type="Proteomes" id="UP000076079">
    <property type="component" value="Chromosome"/>
</dbReference>
<dbReference type="GO" id="GO:0043748">
    <property type="term" value="F:O-succinylbenzoate synthase activity"/>
    <property type="evidence" value="ECO:0007669"/>
    <property type="project" value="UniProtKB-EC"/>
</dbReference>
<reference evidence="8 9" key="1">
    <citation type="journal article" date="2016" name="Genome Announc.">
        <title>First Complete Genome Sequence of a Subdivision 6 Acidobacterium Strain.</title>
        <authorList>
            <person name="Huang S."/>
            <person name="Vieira S."/>
            <person name="Bunk B."/>
            <person name="Riedel T."/>
            <person name="Sproer C."/>
            <person name="Overmann J."/>
        </authorList>
    </citation>
    <scope>NUCLEOTIDE SEQUENCE [LARGE SCALE GENOMIC DNA]</scope>
    <source>
        <strain evidence="9">DSM 100886 HEG_-6_39</strain>
    </source>
</reference>
<keyword evidence="9" id="KW-1185">Reference proteome</keyword>
<dbReference type="InterPro" id="IPR029065">
    <property type="entry name" value="Enolase_C-like"/>
</dbReference>
<dbReference type="Pfam" id="PF13378">
    <property type="entry name" value="MR_MLE_C"/>
    <property type="match status" value="1"/>
</dbReference>
<evidence type="ECO:0000313" key="8">
    <source>
        <dbReference type="EMBL" id="AMY08055.1"/>
    </source>
</evidence>
<dbReference type="Gene3D" id="3.30.390.10">
    <property type="entry name" value="Enolase-like, N-terminal domain"/>
    <property type="match status" value="1"/>
</dbReference>
<dbReference type="PATRIC" id="fig|1813736.3.peg.1288"/>
<dbReference type="CDD" id="cd03317">
    <property type="entry name" value="NAAAR"/>
    <property type="match status" value="1"/>
</dbReference>
<dbReference type="EC" id="4.2.1.113" evidence="5 6"/>
<dbReference type="PANTHER" id="PTHR48073">
    <property type="entry name" value="O-SUCCINYLBENZOATE SYNTHASE-RELATED"/>
    <property type="match status" value="1"/>
</dbReference>
<dbReference type="InterPro" id="IPR036849">
    <property type="entry name" value="Enolase-like_C_sf"/>
</dbReference>
<evidence type="ECO:0000256" key="5">
    <source>
        <dbReference type="ARBA" id="ARBA00029491"/>
    </source>
</evidence>
<dbReference type="GO" id="GO:0046872">
    <property type="term" value="F:metal ion binding"/>
    <property type="evidence" value="ECO:0007669"/>
    <property type="project" value="UniProtKB-KW"/>
</dbReference>
<evidence type="ECO:0000256" key="6">
    <source>
        <dbReference type="NCBIfam" id="TIGR01928"/>
    </source>
</evidence>
<dbReference type="SFLD" id="SFLDG00180">
    <property type="entry name" value="muconate_cycloisomerase"/>
    <property type="match status" value="1"/>
</dbReference>
<dbReference type="STRING" id="1855912.LuPra_01243"/>
<evidence type="ECO:0000313" key="9">
    <source>
        <dbReference type="Proteomes" id="UP000076079"/>
    </source>
</evidence>
<dbReference type="OrthoDB" id="9774531at2"/>